<feature type="compositionally biased region" description="Basic and acidic residues" evidence="1">
    <location>
        <begin position="71"/>
        <end position="86"/>
    </location>
</feature>
<name>A0A6A6TRY3_9PLEO</name>
<evidence type="ECO:0000313" key="3">
    <source>
        <dbReference type="Proteomes" id="UP000799324"/>
    </source>
</evidence>
<dbReference type="Proteomes" id="UP000799324">
    <property type="component" value="Unassembled WGS sequence"/>
</dbReference>
<accession>A0A6A6TRY3</accession>
<protein>
    <submittedName>
        <fullName evidence="2">Uncharacterized protein</fullName>
    </submittedName>
</protein>
<organism evidence="2 3">
    <name type="scientific">Lophiostoma macrostomum CBS 122681</name>
    <dbReference type="NCBI Taxonomy" id="1314788"/>
    <lineage>
        <taxon>Eukaryota</taxon>
        <taxon>Fungi</taxon>
        <taxon>Dikarya</taxon>
        <taxon>Ascomycota</taxon>
        <taxon>Pezizomycotina</taxon>
        <taxon>Dothideomycetes</taxon>
        <taxon>Pleosporomycetidae</taxon>
        <taxon>Pleosporales</taxon>
        <taxon>Lophiostomataceae</taxon>
        <taxon>Lophiostoma</taxon>
    </lineage>
</organism>
<dbReference type="EMBL" id="MU004292">
    <property type="protein sequence ID" value="KAF2661703.1"/>
    <property type="molecule type" value="Genomic_DNA"/>
</dbReference>
<evidence type="ECO:0000256" key="1">
    <source>
        <dbReference type="SAM" id="MobiDB-lite"/>
    </source>
</evidence>
<gene>
    <name evidence="2" type="ORF">K491DRAFT_383470</name>
</gene>
<feature type="region of interest" description="Disordered" evidence="1">
    <location>
        <begin position="44"/>
        <end position="90"/>
    </location>
</feature>
<reference evidence="2" key="1">
    <citation type="journal article" date="2020" name="Stud. Mycol.">
        <title>101 Dothideomycetes genomes: a test case for predicting lifestyles and emergence of pathogens.</title>
        <authorList>
            <person name="Haridas S."/>
            <person name="Albert R."/>
            <person name="Binder M."/>
            <person name="Bloem J."/>
            <person name="Labutti K."/>
            <person name="Salamov A."/>
            <person name="Andreopoulos B."/>
            <person name="Baker S."/>
            <person name="Barry K."/>
            <person name="Bills G."/>
            <person name="Bluhm B."/>
            <person name="Cannon C."/>
            <person name="Castanera R."/>
            <person name="Culley D."/>
            <person name="Daum C."/>
            <person name="Ezra D."/>
            <person name="Gonzalez J."/>
            <person name="Henrissat B."/>
            <person name="Kuo A."/>
            <person name="Liang C."/>
            <person name="Lipzen A."/>
            <person name="Lutzoni F."/>
            <person name="Magnuson J."/>
            <person name="Mondo S."/>
            <person name="Nolan M."/>
            <person name="Ohm R."/>
            <person name="Pangilinan J."/>
            <person name="Park H.-J."/>
            <person name="Ramirez L."/>
            <person name="Alfaro M."/>
            <person name="Sun H."/>
            <person name="Tritt A."/>
            <person name="Yoshinaga Y."/>
            <person name="Zwiers L.-H."/>
            <person name="Turgeon B."/>
            <person name="Goodwin S."/>
            <person name="Spatafora J."/>
            <person name="Crous P."/>
            <person name="Grigoriev I."/>
        </authorList>
    </citation>
    <scope>NUCLEOTIDE SEQUENCE</scope>
    <source>
        <strain evidence="2">CBS 122681</strain>
    </source>
</reference>
<dbReference type="AlphaFoldDB" id="A0A6A6TRY3"/>
<proteinExistence type="predicted"/>
<sequence>MYCWHRRRQWQTLFMACKVASPSRGRRAELGPSKKYSFARCVWPPSDGHSSAPRATGTRPEPPSPQAVHIDAADPRGKRGTTDRRVTGALGPTPCVHAMIGADNTHPSQLRVCPACPAISNAPLLYRVN</sequence>
<evidence type="ECO:0000313" key="2">
    <source>
        <dbReference type="EMBL" id="KAF2661703.1"/>
    </source>
</evidence>
<keyword evidence="3" id="KW-1185">Reference proteome</keyword>